<accession>A0ABU6W6M2</accession>
<dbReference type="EMBL" id="JASCZI010181304">
    <property type="protein sequence ID" value="MED6181492.1"/>
    <property type="molecule type" value="Genomic_DNA"/>
</dbReference>
<feature type="compositionally biased region" description="Basic and acidic residues" evidence="1">
    <location>
        <begin position="42"/>
        <end position="53"/>
    </location>
</feature>
<dbReference type="PANTHER" id="PTHR33067">
    <property type="entry name" value="RNA-DIRECTED DNA POLYMERASE-RELATED"/>
    <property type="match status" value="1"/>
</dbReference>
<reference evidence="2 3" key="1">
    <citation type="journal article" date="2023" name="Plants (Basel)">
        <title>Bridging the Gap: Combining Genomics and Transcriptomics Approaches to Understand Stylosanthes scabra, an Orphan Legume from the Brazilian Caatinga.</title>
        <authorList>
            <person name="Ferreira-Neto J.R.C."/>
            <person name="da Silva M.D."/>
            <person name="Binneck E."/>
            <person name="de Melo N.F."/>
            <person name="da Silva R.H."/>
            <person name="de Melo A.L.T.M."/>
            <person name="Pandolfi V."/>
            <person name="Bustamante F.O."/>
            <person name="Brasileiro-Vidal A.C."/>
            <person name="Benko-Iseppon A.M."/>
        </authorList>
    </citation>
    <scope>NUCLEOTIDE SEQUENCE [LARGE SCALE GENOMIC DNA]</scope>
    <source>
        <tissue evidence="2">Leaves</tissue>
    </source>
</reference>
<organism evidence="2 3">
    <name type="scientific">Stylosanthes scabra</name>
    <dbReference type="NCBI Taxonomy" id="79078"/>
    <lineage>
        <taxon>Eukaryota</taxon>
        <taxon>Viridiplantae</taxon>
        <taxon>Streptophyta</taxon>
        <taxon>Embryophyta</taxon>
        <taxon>Tracheophyta</taxon>
        <taxon>Spermatophyta</taxon>
        <taxon>Magnoliopsida</taxon>
        <taxon>eudicotyledons</taxon>
        <taxon>Gunneridae</taxon>
        <taxon>Pentapetalae</taxon>
        <taxon>rosids</taxon>
        <taxon>fabids</taxon>
        <taxon>Fabales</taxon>
        <taxon>Fabaceae</taxon>
        <taxon>Papilionoideae</taxon>
        <taxon>50 kb inversion clade</taxon>
        <taxon>dalbergioids sensu lato</taxon>
        <taxon>Dalbergieae</taxon>
        <taxon>Pterocarpus clade</taxon>
        <taxon>Stylosanthes</taxon>
    </lineage>
</organism>
<gene>
    <name evidence="2" type="ORF">PIB30_019746</name>
</gene>
<dbReference type="Proteomes" id="UP001341840">
    <property type="component" value="Unassembled WGS sequence"/>
</dbReference>
<dbReference type="CDD" id="cd00303">
    <property type="entry name" value="retropepsin_like"/>
    <property type="match status" value="1"/>
</dbReference>
<sequence length="264" mass="30039">MFQGITNQPTQVQLLAPSPLPSQPISNPKGGINAFQNKDKKKMRDGDERKEGSARWWYELLAQLADSDDEEEEDDDNSDEEDDEEEEEDETKGKEEEESEDESDEEDNDDSEEEEDEKKSSDMDKTFFVATLFSNKRVKEEIPVKCEDPSPCLVTCRIKDVIVRECLCDPGACSSVMPYELYKFLGLGPLKETKDIFTTVDASVVSVVGIAEDVLTFDKAETDKARIKCSSLSKLFRKLKGLKRLLHQKKRADAHLVRNNSKWK</sequence>
<keyword evidence="3" id="KW-1185">Reference proteome</keyword>
<comment type="caution">
    <text evidence="2">The sequence shown here is derived from an EMBL/GenBank/DDBJ whole genome shotgun (WGS) entry which is preliminary data.</text>
</comment>
<dbReference type="InterPro" id="IPR021109">
    <property type="entry name" value="Peptidase_aspartic_dom_sf"/>
</dbReference>
<feature type="region of interest" description="Disordered" evidence="1">
    <location>
        <begin position="1"/>
        <end position="122"/>
    </location>
</feature>
<dbReference type="Gene3D" id="2.40.70.10">
    <property type="entry name" value="Acid Proteases"/>
    <property type="match status" value="1"/>
</dbReference>
<evidence type="ECO:0000256" key="1">
    <source>
        <dbReference type="SAM" id="MobiDB-lite"/>
    </source>
</evidence>
<dbReference type="PANTHER" id="PTHR33067:SF9">
    <property type="entry name" value="RNA-DIRECTED DNA POLYMERASE"/>
    <property type="match status" value="1"/>
</dbReference>
<name>A0ABU6W6M2_9FABA</name>
<feature type="compositionally biased region" description="Polar residues" evidence="1">
    <location>
        <begin position="1"/>
        <end position="10"/>
    </location>
</feature>
<evidence type="ECO:0000313" key="3">
    <source>
        <dbReference type="Proteomes" id="UP001341840"/>
    </source>
</evidence>
<proteinExistence type="predicted"/>
<protein>
    <submittedName>
        <fullName evidence="2">Uncharacterized protein</fullName>
    </submittedName>
</protein>
<feature type="compositionally biased region" description="Acidic residues" evidence="1">
    <location>
        <begin position="66"/>
        <end position="116"/>
    </location>
</feature>
<evidence type="ECO:0000313" key="2">
    <source>
        <dbReference type="EMBL" id="MED6181492.1"/>
    </source>
</evidence>